<dbReference type="EC" id="2.7.13.3" evidence="2"/>
<gene>
    <name evidence="18" type="ORF">IC614_07790</name>
</gene>
<evidence type="ECO:0000256" key="7">
    <source>
        <dbReference type="ARBA" id="ARBA00022643"/>
    </source>
</evidence>
<evidence type="ECO:0000256" key="9">
    <source>
        <dbReference type="ARBA" id="ARBA00022737"/>
    </source>
</evidence>
<keyword evidence="9" id="KW-0677">Repeat</keyword>
<evidence type="ECO:0000256" key="12">
    <source>
        <dbReference type="ARBA" id="ARBA00022840"/>
    </source>
</evidence>
<reference evidence="18 19" key="1">
    <citation type="submission" date="2020-11" db="EMBL/GenBank/DDBJ databases">
        <title>Genome seq and assembly of Sphingosinicella sp.</title>
        <authorList>
            <person name="Chhetri G."/>
        </authorList>
    </citation>
    <scope>NUCLEOTIDE SEQUENCE [LARGE SCALE GENOMIC DNA]</scope>
    <source>
        <strain evidence="18 19">UDD2</strain>
    </source>
</reference>
<dbReference type="InterPro" id="IPR035965">
    <property type="entry name" value="PAS-like_dom_sf"/>
</dbReference>
<dbReference type="EMBL" id="CP065592">
    <property type="protein sequence ID" value="QPQ54264.1"/>
    <property type="molecule type" value="Genomic_DNA"/>
</dbReference>
<dbReference type="InterPro" id="IPR001610">
    <property type="entry name" value="PAC"/>
</dbReference>
<evidence type="ECO:0000313" key="19">
    <source>
        <dbReference type="Proteomes" id="UP000594873"/>
    </source>
</evidence>
<dbReference type="GO" id="GO:0004673">
    <property type="term" value="F:protein histidine kinase activity"/>
    <property type="evidence" value="ECO:0007669"/>
    <property type="project" value="UniProtKB-EC"/>
</dbReference>
<keyword evidence="19" id="KW-1185">Reference proteome</keyword>
<feature type="domain" description="PAC" evidence="17">
    <location>
        <begin position="197"/>
        <end position="249"/>
    </location>
</feature>
<evidence type="ECO:0000259" key="16">
    <source>
        <dbReference type="PROSITE" id="PS50112"/>
    </source>
</evidence>
<accession>A0A7T2LLB7</accession>
<dbReference type="SMART" id="SM00086">
    <property type="entry name" value="PAC"/>
    <property type="match status" value="3"/>
</dbReference>
<feature type="domain" description="PAS" evidence="16">
    <location>
        <begin position="250"/>
        <end position="291"/>
    </location>
</feature>
<sequence>MQRLLDALPVGLVYAAASGRILGGNRKAEEIFGHPILPTEAIEEHGNWVAYHADGRRVEAEDYPLVRVLKGALEAELDVHYERKDGGRNWIRLTASQIRDDHGHIVGGLVVVRDIDAERKAMEEARTANERLRVAQRAGGIGTYEILPEQGRILVSEEFCKVWGLDPTDEITVAQAENMLHPDDLASVRQDGDYGVGRAAYRVIHPLTGEKRWIVRRGEAVTVEDGKVRHFGVTYDITETKRTEEALRDREERLRAALEGSGAGTFRWDLRTGALEFDATLNRLFGFPEEEGPTTIEECAARIHLDDRDAFIAACETSIATGADFDMEYRVVRPDGKERWLHDRAKVYFGDDGKAAYMTGACIDLTDRIVIARRLNTVLESISDCFIAVDAKWTISLLNKASEEYFGFKREEALGRNIWEVMPYIHGTELEQALHRVMETRKPERLEMASNHRPGTSIELRFSPKQGGGVACTFSDVTERKKAERHKEILLGELNHRVKNTMTLVQATARQTFKRGEVPEAVQRTFEGRLSALAAAHDVLTRQSWESAMLGEIVTAALAPFGALEEGRVTVEGPAVQLPPQATVIFAMALHELATNAAKYGALSNDEGRISITWAREEGDGNARLTFTWKENGGPKVSLPEGRGFGSRLIESVLAAELGGTVRLHFAADGLCCLIDAPLSDG</sequence>
<evidence type="ECO:0000259" key="17">
    <source>
        <dbReference type="PROSITE" id="PS50113"/>
    </source>
</evidence>
<keyword evidence="5" id="KW-0716">Sensory transduction</keyword>
<comment type="catalytic activity">
    <reaction evidence="1">
        <text>ATP + protein L-histidine = ADP + protein N-phospho-L-histidine.</text>
        <dbReference type="EC" id="2.7.13.3"/>
    </reaction>
</comment>
<dbReference type="PROSITE" id="PS50113">
    <property type="entry name" value="PAC"/>
    <property type="match status" value="3"/>
</dbReference>
<keyword evidence="15" id="KW-0675">Receptor</keyword>
<dbReference type="InterPro" id="IPR000700">
    <property type="entry name" value="PAS-assoc_C"/>
</dbReference>
<dbReference type="NCBIfam" id="TIGR00229">
    <property type="entry name" value="sensory_box"/>
    <property type="match status" value="3"/>
</dbReference>
<dbReference type="GO" id="GO:0005524">
    <property type="term" value="F:ATP binding"/>
    <property type="evidence" value="ECO:0007669"/>
    <property type="project" value="UniProtKB-KW"/>
</dbReference>
<dbReference type="SMART" id="SM00911">
    <property type="entry name" value="HWE_HK"/>
    <property type="match status" value="1"/>
</dbReference>
<keyword evidence="11" id="KW-0418">Kinase</keyword>
<keyword evidence="3" id="KW-0600">Photoreceptor protein</keyword>
<evidence type="ECO:0000256" key="1">
    <source>
        <dbReference type="ARBA" id="ARBA00000085"/>
    </source>
</evidence>
<keyword evidence="7" id="KW-0288">FMN</keyword>
<evidence type="ECO:0000313" key="18">
    <source>
        <dbReference type="EMBL" id="QPQ54264.1"/>
    </source>
</evidence>
<dbReference type="InterPro" id="IPR013655">
    <property type="entry name" value="PAS_fold_3"/>
</dbReference>
<dbReference type="SUPFAM" id="SSF55785">
    <property type="entry name" value="PYP-like sensor domain (PAS domain)"/>
    <property type="match status" value="4"/>
</dbReference>
<feature type="domain" description="PAC" evidence="17">
    <location>
        <begin position="325"/>
        <end position="377"/>
    </location>
</feature>
<feature type="domain" description="PAS" evidence="16">
    <location>
        <begin position="371"/>
        <end position="441"/>
    </location>
</feature>
<evidence type="ECO:0000256" key="13">
    <source>
        <dbReference type="ARBA" id="ARBA00022991"/>
    </source>
</evidence>
<evidence type="ECO:0000256" key="6">
    <source>
        <dbReference type="ARBA" id="ARBA00022630"/>
    </source>
</evidence>
<dbReference type="Pfam" id="PF13426">
    <property type="entry name" value="PAS_9"/>
    <property type="match status" value="1"/>
</dbReference>
<dbReference type="InterPro" id="IPR000014">
    <property type="entry name" value="PAS"/>
</dbReference>
<dbReference type="PANTHER" id="PTHR41523">
    <property type="entry name" value="TWO-COMPONENT SYSTEM SENSOR PROTEIN"/>
    <property type="match status" value="1"/>
</dbReference>
<dbReference type="SUPFAM" id="SSF55874">
    <property type="entry name" value="ATPase domain of HSP90 chaperone/DNA topoisomerase II/histidine kinase"/>
    <property type="match status" value="1"/>
</dbReference>
<evidence type="ECO:0000256" key="4">
    <source>
        <dbReference type="ARBA" id="ARBA00022553"/>
    </source>
</evidence>
<dbReference type="InterPro" id="IPR011102">
    <property type="entry name" value="Sig_transdc_His_kinase_HWE"/>
</dbReference>
<dbReference type="PANTHER" id="PTHR41523:SF7">
    <property type="entry name" value="HISTIDINE KINASE"/>
    <property type="match status" value="1"/>
</dbReference>
<dbReference type="InterPro" id="IPR013656">
    <property type="entry name" value="PAS_4"/>
</dbReference>
<keyword evidence="10" id="KW-0547">Nucleotide-binding</keyword>
<dbReference type="Gene3D" id="2.10.70.100">
    <property type="match status" value="2"/>
</dbReference>
<keyword evidence="13" id="KW-0157">Chromophore</keyword>
<evidence type="ECO:0000256" key="3">
    <source>
        <dbReference type="ARBA" id="ARBA00022543"/>
    </source>
</evidence>
<dbReference type="GO" id="GO:0009881">
    <property type="term" value="F:photoreceptor activity"/>
    <property type="evidence" value="ECO:0007669"/>
    <property type="project" value="UniProtKB-KW"/>
</dbReference>
<dbReference type="Gene3D" id="3.30.450.20">
    <property type="entry name" value="PAS domain"/>
    <property type="match status" value="4"/>
</dbReference>
<keyword evidence="6" id="KW-0285">Flavoprotein</keyword>
<organism evidence="18 19">
    <name type="scientific">Allosphingosinicella flava</name>
    <dbReference type="NCBI Taxonomy" id="2771430"/>
    <lineage>
        <taxon>Bacteria</taxon>
        <taxon>Pseudomonadati</taxon>
        <taxon>Pseudomonadota</taxon>
        <taxon>Alphaproteobacteria</taxon>
        <taxon>Sphingomonadales</taxon>
        <taxon>Sphingomonadaceae</taxon>
        <taxon>Allosphingosinicella</taxon>
    </lineage>
</organism>
<dbReference type="AlphaFoldDB" id="A0A7T2LLB7"/>
<evidence type="ECO:0000256" key="8">
    <source>
        <dbReference type="ARBA" id="ARBA00022679"/>
    </source>
</evidence>
<feature type="domain" description="PAC" evidence="17">
    <location>
        <begin position="75"/>
        <end position="127"/>
    </location>
</feature>
<keyword evidence="8" id="KW-0808">Transferase</keyword>
<dbReference type="SMART" id="SM00091">
    <property type="entry name" value="PAS"/>
    <property type="match status" value="4"/>
</dbReference>
<dbReference type="Pfam" id="PF07536">
    <property type="entry name" value="HWE_HK"/>
    <property type="match status" value="1"/>
</dbReference>
<evidence type="ECO:0000256" key="10">
    <source>
        <dbReference type="ARBA" id="ARBA00022741"/>
    </source>
</evidence>
<dbReference type="Proteomes" id="UP000594873">
    <property type="component" value="Chromosome"/>
</dbReference>
<name>A0A7T2LLB7_9SPHN</name>
<evidence type="ECO:0000256" key="5">
    <source>
        <dbReference type="ARBA" id="ARBA00022606"/>
    </source>
</evidence>
<dbReference type="Pfam" id="PF08448">
    <property type="entry name" value="PAS_4"/>
    <property type="match status" value="1"/>
</dbReference>
<dbReference type="Pfam" id="PF08447">
    <property type="entry name" value="PAS_3"/>
    <property type="match status" value="1"/>
</dbReference>
<keyword evidence="14" id="KW-0843">Virulence</keyword>
<dbReference type="CDD" id="cd00130">
    <property type="entry name" value="PAS"/>
    <property type="match status" value="3"/>
</dbReference>
<dbReference type="InterPro" id="IPR036890">
    <property type="entry name" value="HATPase_C_sf"/>
</dbReference>
<dbReference type="KEGG" id="sflv:IC614_07790"/>
<dbReference type="PROSITE" id="PS50112">
    <property type="entry name" value="PAS"/>
    <property type="match status" value="2"/>
</dbReference>
<keyword evidence="12" id="KW-0067">ATP-binding</keyword>
<dbReference type="Gene3D" id="3.30.565.10">
    <property type="entry name" value="Histidine kinase-like ATPase, C-terminal domain"/>
    <property type="match status" value="1"/>
</dbReference>
<evidence type="ECO:0000256" key="2">
    <source>
        <dbReference type="ARBA" id="ARBA00012438"/>
    </source>
</evidence>
<evidence type="ECO:0000256" key="14">
    <source>
        <dbReference type="ARBA" id="ARBA00023026"/>
    </source>
</evidence>
<keyword evidence="4" id="KW-0597">Phosphoprotein</keyword>
<evidence type="ECO:0000256" key="11">
    <source>
        <dbReference type="ARBA" id="ARBA00022777"/>
    </source>
</evidence>
<dbReference type="RefSeq" id="WP_200970791.1">
    <property type="nucleotide sequence ID" value="NZ_CP065592.1"/>
</dbReference>
<protein>
    <recommendedName>
        <fullName evidence="2">histidine kinase</fullName>
        <ecNumber evidence="2">2.7.13.3</ecNumber>
    </recommendedName>
</protein>
<proteinExistence type="predicted"/>
<evidence type="ECO:0000256" key="15">
    <source>
        <dbReference type="ARBA" id="ARBA00023170"/>
    </source>
</evidence>